<name>A0A7W6JZC9_9HYPH</name>
<dbReference type="Proteomes" id="UP000584824">
    <property type="component" value="Unassembled WGS sequence"/>
</dbReference>
<dbReference type="PANTHER" id="PTHR42887:SF1">
    <property type="entry name" value="BLR3961 PROTEIN"/>
    <property type="match status" value="1"/>
</dbReference>
<accession>A0A7W6JZC9</accession>
<dbReference type="Gene3D" id="2.40.30.10">
    <property type="entry name" value="Translation factors"/>
    <property type="match status" value="1"/>
</dbReference>
<sequence>MDRKTVAILGGGPAGLAAAEVLAASARFSVTVYEAMPTIGRKFLLAGKSGLNITHSEPYALFAERFGTASPMLRPALDAFGPHHVREWARGLGAETFVGTSGRVFPTAMKASPLLRAWRARLEALGVKILTRHRFTGFSGGSALIGTPERTLRIEADAFLLAFGGASWPRLGSDAAWVSGLRTQGVDIAPFRPANCGFERAWSATFQERFAGEPVKAVAATSMAGRHQGEFVITRHGVEGSLIYAHAASLRDAIERDGLAVLTLDLTPDRDVARLARDLARQDPKASFANRLRKAAGLQGVKAALIRECEPDASRLSPEALAALVKALPLRLDRPRPIAEAISSAGGVRLDAIDDRYMLKALPGVFAAGEMLDWEAPTGGYLLTACLAMGRAAAYGIEDWLTRS</sequence>
<evidence type="ECO:0000313" key="6">
    <source>
        <dbReference type="EMBL" id="MBB4102330.1"/>
    </source>
</evidence>
<dbReference type="InterPro" id="IPR022460">
    <property type="entry name" value="Flavoprotein_PP4765"/>
</dbReference>
<evidence type="ECO:0000313" key="7">
    <source>
        <dbReference type="Proteomes" id="UP000584824"/>
    </source>
</evidence>
<feature type="domain" description="RsdA/BaiN/AoA(So)-like insert" evidence="5">
    <location>
        <begin position="192"/>
        <end position="343"/>
    </location>
</feature>
<dbReference type="PANTHER" id="PTHR42887">
    <property type="entry name" value="OS12G0638800 PROTEIN"/>
    <property type="match status" value="1"/>
</dbReference>
<protein>
    <recommendedName>
        <fullName evidence="8">TIGR03862 family flavoprotein</fullName>
    </recommendedName>
</protein>
<evidence type="ECO:0000256" key="2">
    <source>
        <dbReference type="ARBA" id="ARBA00022630"/>
    </source>
</evidence>
<evidence type="ECO:0000256" key="3">
    <source>
        <dbReference type="ARBA" id="ARBA00022827"/>
    </source>
</evidence>
<dbReference type="InterPro" id="IPR057661">
    <property type="entry name" value="RsdA/BaiN/AoA(So)_Rossmann"/>
</dbReference>
<feature type="domain" description="RsdA/BaiN/AoA(So)-like Rossmann fold-like" evidence="4">
    <location>
        <begin position="5"/>
        <end position="394"/>
    </location>
</feature>
<dbReference type="InterPro" id="IPR036188">
    <property type="entry name" value="FAD/NAD-bd_sf"/>
</dbReference>
<keyword evidence="7" id="KW-1185">Reference proteome</keyword>
<dbReference type="EMBL" id="JACIDU010000003">
    <property type="protein sequence ID" value="MBB4102330.1"/>
    <property type="molecule type" value="Genomic_DNA"/>
</dbReference>
<dbReference type="SUPFAM" id="SSF51905">
    <property type="entry name" value="FAD/NAD(P)-binding domain"/>
    <property type="match status" value="1"/>
</dbReference>
<organism evidence="6 7">
    <name type="scientific">Allorhizobium borbori</name>
    <dbReference type="NCBI Taxonomy" id="485907"/>
    <lineage>
        <taxon>Bacteria</taxon>
        <taxon>Pseudomonadati</taxon>
        <taxon>Pseudomonadota</taxon>
        <taxon>Alphaproteobacteria</taxon>
        <taxon>Hyphomicrobiales</taxon>
        <taxon>Rhizobiaceae</taxon>
        <taxon>Rhizobium/Agrobacterium group</taxon>
        <taxon>Allorhizobium</taxon>
    </lineage>
</organism>
<comment type="cofactor">
    <cofactor evidence="1">
        <name>FAD</name>
        <dbReference type="ChEBI" id="CHEBI:57692"/>
    </cofactor>
</comment>
<evidence type="ECO:0000259" key="5">
    <source>
        <dbReference type="Pfam" id="PF22780"/>
    </source>
</evidence>
<dbReference type="InterPro" id="IPR023166">
    <property type="entry name" value="BaiN-like_dom_sf"/>
</dbReference>
<reference evidence="6 7" key="1">
    <citation type="submission" date="2020-08" db="EMBL/GenBank/DDBJ databases">
        <title>Genomic Encyclopedia of Type Strains, Phase IV (KMG-IV): sequencing the most valuable type-strain genomes for metagenomic binning, comparative biology and taxonomic classification.</title>
        <authorList>
            <person name="Goeker M."/>
        </authorList>
    </citation>
    <scope>NUCLEOTIDE SEQUENCE [LARGE SCALE GENOMIC DNA]</scope>
    <source>
        <strain evidence="6 7">DSM 26385</strain>
    </source>
</reference>
<dbReference type="PRINTS" id="PR00419">
    <property type="entry name" value="ADXRDTASE"/>
</dbReference>
<dbReference type="Pfam" id="PF22780">
    <property type="entry name" value="HI0933_like_1st"/>
    <property type="match status" value="1"/>
</dbReference>
<dbReference type="NCBIfam" id="TIGR00275">
    <property type="entry name" value="aminoacetone oxidase family FAD-binding enzyme"/>
    <property type="match status" value="1"/>
</dbReference>
<keyword evidence="3" id="KW-0274">FAD</keyword>
<comment type="caution">
    <text evidence="6">The sequence shown here is derived from an EMBL/GenBank/DDBJ whole genome shotgun (WGS) entry which is preliminary data.</text>
</comment>
<proteinExistence type="predicted"/>
<dbReference type="Gene3D" id="1.10.8.260">
    <property type="entry name" value="HI0933 insert domain-like"/>
    <property type="match status" value="1"/>
</dbReference>
<dbReference type="Pfam" id="PF03486">
    <property type="entry name" value="HI0933_like"/>
    <property type="match status" value="1"/>
</dbReference>
<dbReference type="InterPro" id="IPR055178">
    <property type="entry name" value="RsdA/BaiN/AoA(So)-like_dom"/>
</dbReference>
<evidence type="ECO:0000259" key="4">
    <source>
        <dbReference type="Pfam" id="PF03486"/>
    </source>
</evidence>
<evidence type="ECO:0000256" key="1">
    <source>
        <dbReference type="ARBA" id="ARBA00001974"/>
    </source>
</evidence>
<dbReference type="RefSeq" id="WP_183789791.1">
    <property type="nucleotide sequence ID" value="NZ_JACIDU010000003.1"/>
</dbReference>
<dbReference type="InterPro" id="IPR004792">
    <property type="entry name" value="BaiN-like"/>
</dbReference>
<dbReference type="AlphaFoldDB" id="A0A7W6JZC9"/>
<keyword evidence="2" id="KW-0285">Flavoprotein</keyword>
<gene>
    <name evidence="6" type="ORF">GGQ66_000865</name>
</gene>
<dbReference type="Gene3D" id="3.50.50.60">
    <property type="entry name" value="FAD/NAD(P)-binding domain"/>
    <property type="match status" value="1"/>
</dbReference>
<dbReference type="NCBIfam" id="TIGR03862">
    <property type="entry name" value="flavo_PP4765"/>
    <property type="match status" value="1"/>
</dbReference>
<dbReference type="SUPFAM" id="SSF160996">
    <property type="entry name" value="HI0933 insert domain-like"/>
    <property type="match status" value="1"/>
</dbReference>
<evidence type="ECO:0008006" key="8">
    <source>
        <dbReference type="Google" id="ProtNLM"/>
    </source>
</evidence>